<dbReference type="EMBL" id="CP059066">
    <property type="protein sequence ID" value="QSQ09574.1"/>
    <property type="molecule type" value="Genomic_DNA"/>
</dbReference>
<dbReference type="InterPro" id="IPR038390">
    <property type="entry name" value="Metal_Tscrpt_repr_sf"/>
</dbReference>
<proteinExistence type="predicted"/>
<dbReference type="GO" id="GO:0046872">
    <property type="term" value="F:metal ion binding"/>
    <property type="evidence" value="ECO:0007669"/>
    <property type="project" value="InterPro"/>
</dbReference>
<dbReference type="RefSeq" id="WP_206706926.1">
    <property type="nucleotide sequence ID" value="NZ_CP059066.1"/>
</dbReference>
<keyword evidence="2" id="KW-1185">Reference proteome</keyword>
<protein>
    <submittedName>
        <fullName evidence="1">Copper-sensing transcriptional repressor CsoR</fullName>
    </submittedName>
</protein>
<dbReference type="AlphaFoldDB" id="A0A8A0RNW9"/>
<name>A0A8A0RNW9_9FIRM</name>
<dbReference type="InterPro" id="IPR003735">
    <property type="entry name" value="Metal_Tscrpt_repr"/>
</dbReference>
<dbReference type="GO" id="GO:0045892">
    <property type="term" value="P:negative regulation of DNA-templated transcription"/>
    <property type="evidence" value="ECO:0007669"/>
    <property type="project" value="UniProtKB-ARBA"/>
</dbReference>
<dbReference type="Proteomes" id="UP000662904">
    <property type="component" value="Chromosome"/>
</dbReference>
<organism evidence="1 2">
    <name type="scientific">Koleobacter methoxysyntrophicus</name>
    <dbReference type="NCBI Taxonomy" id="2751313"/>
    <lineage>
        <taxon>Bacteria</taxon>
        <taxon>Bacillati</taxon>
        <taxon>Bacillota</taxon>
        <taxon>Clostridia</taxon>
        <taxon>Koleobacterales</taxon>
        <taxon>Koleobacteraceae</taxon>
        <taxon>Koleobacter</taxon>
    </lineage>
</organism>
<dbReference type="PANTHER" id="PTHR33677">
    <property type="entry name" value="TRANSCRIPTIONAL REPRESSOR FRMR-RELATED"/>
    <property type="match status" value="1"/>
</dbReference>
<dbReference type="GO" id="GO:0003677">
    <property type="term" value="F:DNA binding"/>
    <property type="evidence" value="ECO:0007669"/>
    <property type="project" value="InterPro"/>
</dbReference>
<sequence length="91" mass="10537">MPYNEDLQKEVLTRLRTIKGHIGGIEKMVEEQKDCPDILMQVAAIRSSIEKLGVFLLENYAEECLLKAIRDKKDISQTFTDVVQQILRFLK</sequence>
<dbReference type="PANTHER" id="PTHR33677:SF3">
    <property type="entry name" value="COPPER-SENSING TRANSCRIPTIONAL REPRESSOR RICR"/>
    <property type="match status" value="1"/>
</dbReference>
<dbReference type="KEGG" id="kme:H0A61_01947"/>
<accession>A0A8A0RNW9</accession>
<gene>
    <name evidence="1" type="primary">csoR_1</name>
    <name evidence="1" type="ORF">H0A61_01947</name>
</gene>
<dbReference type="CDD" id="cd10148">
    <property type="entry name" value="CsoR-like_DUF156"/>
    <property type="match status" value="1"/>
</dbReference>
<dbReference type="Gene3D" id="1.20.58.1000">
    <property type="entry name" value="Metal-sensitive repressor, helix protomer"/>
    <property type="match status" value="1"/>
</dbReference>
<evidence type="ECO:0000313" key="1">
    <source>
        <dbReference type="EMBL" id="QSQ09574.1"/>
    </source>
</evidence>
<dbReference type="Pfam" id="PF02583">
    <property type="entry name" value="Trns_repr_metal"/>
    <property type="match status" value="1"/>
</dbReference>
<reference evidence="1" key="1">
    <citation type="submission" date="2020-07" db="EMBL/GenBank/DDBJ databases">
        <title>Koleobacter methoxysyntrophicus gen. nov., sp. nov., a novel anaerobic bacterium isolated from deep subsurface oil field and proposal of Koleobacterales ord. nov. in the phylum Firmicutes.</title>
        <authorList>
            <person name="Sakamoto S."/>
            <person name="Tamaki H."/>
        </authorList>
    </citation>
    <scope>NUCLEOTIDE SEQUENCE</scope>
    <source>
        <strain evidence="1">NRmbB1</strain>
    </source>
</reference>
<evidence type="ECO:0000313" key="2">
    <source>
        <dbReference type="Proteomes" id="UP000662904"/>
    </source>
</evidence>